<keyword evidence="2" id="KW-1185">Reference proteome</keyword>
<reference evidence="1 2" key="1">
    <citation type="journal article" date="2019" name="Int. J. Syst. Evol. Microbiol.">
        <title>Streptomyces cyaneochromogenes sp. nov., a blue pigment-producing actinomycete from manganese-contaminated soil.</title>
        <authorList>
            <person name="Tang X."/>
            <person name="Zhao J."/>
            <person name="Li K."/>
            <person name="Chen Z."/>
            <person name="Sun Y."/>
            <person name="Gao J."/>
        </authorList>
    </citation>
    <scope>NUCLEOTIDE SEQUENCE [LARGE SCALE GENOMIC DNA]</scope>
    <source>
        <strain evidence="1 2">MK-45</strain>
    </source>
</reference>
<dbReference type="AlphaFoldDB" id="A0A3S9MFV0"/>
<protein>
    <submittedName>
        <fullName evidence="1">Uncharacterized protein</fullName>
    </submittedName>
</protein>
<gene>
    <name evidence="1" type="ORF">EJ357_35320</name>
</gene>
<sequence>MNEGLGEERVTAHWAVLGKHPGQTMGYEVLRSSLPGDRAGTYLWKASATGAPGGRDPEGELPWRVFLGRTDTDPEPVCACVETTWDGSTDGTGAPSYTWRLTLLDWAEAGRAALTWSGIDRALLSEPPPLPDDAVPMTVAVPRTPPTELAGLVDRLGFEWAAGVAALLLDERQVAITPGPGEVLPGVSDRVRVLDAVCSLLPYGYRSWLSAATWTGQAQHDLRLFFAPAARTGQIAAVLGGGPPDEPRDEAARTYLHRLRRLRAKTGDTTEIVEYLLTVSEPATAPRPGAALRVLREADLLDTVVEEIRSGAGEAEDVGRVLDRYPAASLDDRRLAVLTFFLVRSARQGDRGAGSLLAAHWTERTGSLLVREALAAGTPAESFERAKRYLGVIHDAVEAHRGGSFDELFNALVGAPEPTREWTGALIYMAEAEWKRSTYDADRLLVRESAVGKTWLKYLLTHEDRSLQPLRRLVRRAREDMSVDATPGWLRFAAVLLGDSPASATSTDATDFAESVKGGWRATLEIARLQRRPEVLGLMWSGLWRAARADRGLGEAVERLVPVAQTQTSAGVAADADLFCTAVRAGARPGMPRLERLTEEGELRDYASALAGRIKSDGELRRLAVEALLEGELGRSAWRQVIEQLSLEVPDEFLRELLDELYGRLTGRGRPLNDLDVPDWLMEELEKAGRYELGWRGPVRAFRKAVQDRASEGDLARIILQSRGPTGLPAPLLDAIAVWTLEKGPHNLEQVTLRMDSQAKGWPGLGLYAAFARGDRYAEVRDLVVQYIEARQDRDGWILAEVRRRPEASGEASGAGTERRGVFSKILRRGASG</sequence>
<dbReference type="EMBL" id="CP034539">
    <property type="protein sequence ID" value="AZQ38079.1"/>
    <property type="molecule type" value="Genomic_DNA"/>
</dbReference>
<name>A0A3S9MFV0_9ACTN</name>
<organism evidence="1 2">
    <name type="scientific">Streptomyces cyaneochromogenes</name>
    <dbReference type="NCBI Taxonomy" id="2496836"/>
    <lineage>
        <taxon>Bacteria</taxon>
        <taxon>Bacillati</taxon>
        <taxon>Actinomycetota</taxon>
        <taxon>Actinomycetes</taxon>
        <taxon>Kitasatosporales</taxon>
        <taxon>Streptomycetaceae</taxon>
        <taxon>Streptomyces</taxon>
    </lineage>
</organism>
<dbReference type="Proteomes" id="UP000280298">
    <property type="component" value="Chromosome"/>
</dbReference>
<dbReference type="OrthoDB" id="3344388at2"/>
<evidence type="ECO:0000313" key="2">
    <source>
        <dbReference type="Proteomes" id="UP000280298"/>
    </source>
</evidence>
<dbReference type="KEGG" id="scya:EJ357_35320"/>
<proteinExistence type="predicted"/>
<accession>A0A3S9MFV0</accession>
<dbReference type="RefSeq" id="WP_126395738.1">
    <property type="nucleotide sequence ID" value="NZ_CP034539.1"/>
</dbReference>
<evidence type="ECO:0000313" key="1">
    <source>
        <dbReference type="EMBL" id="AZQ38079.1"/>
    </source>
</evidence>